<sequence>MRPLTIIGNWKMNGSLAANQQLIEELLSSKDFLANLQGVRTGLCVPYPYLSQVSQLLAKSSIACGAQDVSDHPNGAYTGDVSAKMLQDFACQYVIVGHSERRQFHQEGDGLVARKAKACLQANITPIICVGETEAEHDDGKTLTVVRRQLQAVLDLLQGQIASCVIAYEPVWAIGTGKVPTPAQAQDVHRELRLQLAKFDDEAASKVAILYGGSLKPDNAKDLLAMPDIDGGLVGGASLNAKDFLALCQACK</sequence>
<dbReference type="InterPro" id="IPR000652">
    <property type="entry name" value="Triosephosphate_isomerase"/>
</dbReference>
<evidence type="ECO:0000256" key="7">
    <source>
        <dbReference type="ARBA" id="ARBA00023235"/>
    </source>
</evidence>
<dbReference type="GO" id="GO:0046166">
    <property type="term" value="P:glyceraldehyde-3-phosphate biosynthetic process"/>
    <property type="evidence" value="ECO:0007669"/>
    <property type="project" value="TreeGrafter"/>
</dbReference>
<evidence type="ECO:0000313" key="10">
    <source>
        <dbReference type="EMBL" id="OXL15134.1"/>
    </source>
</evidence>
<evidence type="ECO:0000256" key="6">
    <source>
        <dbReference type="ARBA" id="ARBA00023152"/>
    </source>
</evidence>
<comment type="caution">
    <text evidence="10">The sequence shown here is derived from an EMBL/GenBank/DDBJ whole genome shotgun (WGS) entry which is preliminary data.</text>
</comment>
<protein>
    <recommendedName>
        <fullName evidence="8 9">Triosephosphate isomerase</fullName>
        <shortName evidence="8">TIM</shortName>
        <shortName evidence="8">TPI</shortName>
        <ecNumber evidence="8 9">5.3.1.1</ecNumber>
    </recommendedName>
    <alternativeName>
        <fullName evidence="8">Triose-phosphate isomerase</fullName>
    </alternativeName>
</protein>
<feature type="binding site" evidence="8">
    <location>
        <position position="175"/>
    </location>
    <ligand>
        <name>substrate</name>
    </ligand>
</feature>
<dbReference type="GO" id="GO:0019563">
    <property type="term" value="P:glycerol catabolic process"/>
    <property type="evidence" value="ECO:0007669"/>
    <property type="project" value="TreeGrafter"/>
</dbReference>
<keyword evidence="11" id="KW-1185">Reference proteome</keyword>
<keyword evidence="6 8" id="KW-0324">Glycolysis</keyword>
<evidence type="ECO:0000256" key="4">
    <source>
        <dbReference type="ARBA" id="ARBA00022432"/>
    </source>
</evidence>
<dbReference type="UniPathway" id="UPA00109">
    <property type="reaction ID" value="UER00189"/>
</dbReference>
<dbReference type="GO" id="GO:0006094">
    <property type="term" value="P:gluconeogenesis"/>
    <property type="evidence" value="ECO:0007669"/>
    <property type="project" value="UniProtKB-UniRule"/>
</dbReference>
<dbReference type="InterPro" id="IPR020861">
    <property type="entry name" value="Triosephosphate_isomerase_AS"/>
</dbReference>
<dbReference type="PROSITE" id="PS00171">
    <property type="entry name" value="TIM_1"/>
    <property type="match status" value="1"/>
</dbReference>
<evidence type="ECO:0000256" key="1">
    <source>
        <dbReference type="ARBA" id="ARBA00004680"/>
    </source>
</evidence>
<dbReference type="InterPro" id="IPR022896">
    <property type="entry name" value="TrioseP_Isoase_bac/euk"/>
</dbReference>
<dbReference type="RefSeq" id="WP_089516362.1">
    <property type="nucleotide sequence ID" value="NZ_NJGG01000002.1"/>
</dbReference>
<dbReference type="Gene3D" id="3.20.20.70">
    <property type="entry name" value="Aldolase class I"/>
    <property type="match status" value="1"/>
</dbReference>
<dbReference type="PROSITE" id="PS51440">
    <property type="entry name" value="TIM_2"/>
    <property type="match status" value="1"/>
</dbReference>
<dbReference type="Proteomes" id="UP000215188">
    <property type="component" value="Unassembled WGS sequence"/>
</dbReference>
<gene>
    <name evidence="8" type="primary">tpiA</name>
    <name evidence="10" type="ORF">AOC33_07480</name>
</gene>
<dbReference type="InterPro" id="IPR013785">
    <property type="entry name" value="Aldolase_TIM"/>
</dbReference>
<comment type="pathway">
    <text evidence="8 9">Carbohydrate biosynthesis; gluconeogenesis.</text>
</comment>
<dbReference type="UniPathway" id="UPA00138"/>
<evidence type="ECO:0000256" key="3">
    <source>
        <dbReference type="ARBA" id="ARBA00007422"/>
    </source>
</evidence>
<feature type="active site" description="Electrophile" evidence="8">
    <location>
        <position position="98"/>
    </location>
</feature>
<evidence type="ECO:0000256" key="5">
    <source>
        <dbReference type="ARBA" id="ARBA00022490"/>
    </source>
</evidence>
<evidence type="ECO:0000313" key="11">
    <source>
        <dbReference type="Proteomes" id="UP000215188"/>
    </source>
</evidence>
<evidence type="ECO:0000256" key="2">
    <source>
        <dbReference type="ARBA" id="ARBA00004939"/>
    </source>
</evidence>
<dbReference type="Pfam" id="PF00121">
    <property type="entry name" value="TIM"/>
    <property type="match status" value="1"/>
</dbReference>
<dbReference type="GO" id="GO:0004807">
    <property type="term" value="F:triose-phosphate isomerase activity"/>
    <property type="evidence" value="ECO:0007669"/>
    <property type="project" value="UniProtKB-UniRule"/>
</dbReference>
<evidence type="ECO:0000256" key="9">
    <source>
        <dbReference type="RuleBase" id="RU363013"/>
    </source>
</evidence>
<comment type="function">
    <text evidence="8">Involved in the gluconeogenesis. Catalyzes stereospecifically the conversion of dihydroxyacetone phosphate (DHAP) to D-glyceraldehyde-3-phosphate (G3P).</text>
</comment>
<dbReference type="GO" id="GO:0006096">
    <property type="term" value="P:glycolytic process"/>
    <property type="evidence" value="ECO:0007669"/>
    <property type="project" value="UniProtKB-UniRule"/>
</dbReference>
<feature type="active site" description="Proton acceptor" evidence="8">
    <location>
        <position position="169"/>
    </location>
</feature>
<dbReference type="AlphaFoldDB" id="A0A229FT67"/>
<dbReference type="EC" id="5.3.1.1" evidence="8 9"/>
<proteinExistence type="inferred from homology"/>
<feature type="binding site" evidence="8">
    <location>
        <position position="214"/>
    </location>
    <ligand>
        <name>substrate</name>
    </ligand>
</feature>
<comment type="subunit">
    <text evidence="8 9">Homodimer.</text>
</comment>
<dbReference type="InterPro" id="IPR035990">
    <property type="entry name" value="TIM_sf"/>
</dbReference>
<keyword evidence="7 8" id="KW-0413">Isomerase</keyword>
<name>A0A229FT67_9BURK</name>
<dbReference type="SUPFAM" id="SSF51351">
    <property type="entry name" value="Triosephosphate isomerase (TIM)"/>
    <property type="match status" value="1"/>
</dbReference>
<feature type="binding site" evidence="8">
    <location>
        <begin position="9"/>
        <end position="11"/>
    </location>
    <ligand>
        <name>substrate</name>
    </ligand>
</feature>
<comment type="pathway">
    <text evidence="2">Carbohydrate metabolism; erythritol degradation.</text>
</comment>
<evidence type="ECO:0000256" key="8">
    <source>
        <dbReference type="HAMAP-Rule" id="MF_00147"/>
    </source>
</evidence>
<comment type="similarity">
    <text evidence="3 8 9">Belongs to the triosephosphate isomerase family.</text>
</comment>
<reference evidence="10 11" key="1">
    <citation type="submission" date="2017-06" db="EMBL/GenBank/DDBJ databases">
        <title>Reclassification of a Polynucleobacter cosmopolitanus strain isolated from tropical Lake Victoria as Polynucleobacter victoriensis comb. nov.</title>
        <authorList>
            <person name="Hahn M.W."/>
        </authorList>
    </citation>
    <scope>NUCLEOTIDE SEQUENCE [LARGE SCALE GENOMIC DNA]</scope>
    <source>
        <strain evidence="10 11">MWH-MoIso2</strain>
    </source>
</reference>
<feature type="binding site" evidence="8">
    <location>
        <begin position="235"/>
        <end position="236"/>
    </location>
    <ligand>
        <name>substrate</name>
    </ligand>
</feature>
<dbReference type="CDD" id="cd00311">
    <property type="entry name" value="TIM"/>
    <property type="match status" value="1"/>
</dbReference>
<organism evidence="10 11">
    <name type="scientific">Polynucleobacter cosmopolitanus</name>
    <dbReference type="NCBI Taxonomy" id="351345"/>
    <lineage>
        <taxon>Bacteria</taxon>
        <taxon>Pseudomonadati</taxon>
        <taxon>Pseudomonadota</taxon>
        <taxon>Betaproteobacteria</taxon>
        <taxon>Burkholderiales</taxon>
        <taxon>Burkholderiaceae</taxon>
        <taxon>Polynucleobacter</taxon>
    </lineage>
</organism>
<dbReference type="PANTHER" id="PTHR21139">
    <property type="entry name" value="TRIOSEPHOSPHATE ISOMERASE"/>
    <property type="match status" value="1"/>
</dbReference>
<keyword evidence="4 8" id="KW-0312">Gluconeogenesis</keyword>
<dbReference type="NCBIfam" id="TIGR00419">
    <property type="entry name" value="tim"/>
    <property type="match status" value="1"/>
</dbReference>
<dbReference type="FunFam" id="3.20.20.70:FF:000016">
    <property type="entry name" value="Triosephosphate isomerase"/>
    <property type="match status" value="1"/>
</dbReference>
<accession>A0A229FT67</accession>
<dbReference type="GO" id="GO:0005829">
    <property type="term" value="C:cytosol"/>
    <property type="evidence" value="ECO:0007669"/>
    <property type="project" value="TreeGrafter"/>
</dbReference>
<comment type="catalytic activity">
    <reaction evidence="8 9">
        <text>D-glyceraldehyde 3-phosphate = dihydroxyacetone phosphate</text>
        <dbReference type="Rhea" id="RHEA:18585"/>
        <dbReference type="ChEBI" id="CHEBI:57642"/>
        <dbReference type="ChEBI" id="CHEBI:59776"/>
        <dbReference type="EC" id="5.3.1.1"/>
    </reaction>
</comment>
<comment type="subcellular location">
    <subcellularLocation>
        <location evidence="8 9">Cytoplasm</location>
    </subcellularLocation>
</comment>
<keyword evidence="5 8" id="KW-0963">Cytoplasm</keyword>
<dbReference type="OrthoDB" id="9809429at2"/>
<dbReference type="PANTHER" id="PTHR21139:SF42">
    <property type="entry name" value="TRIOSEPHOSPHATE ISOMERASE"/>
    <property type="match status" value="1"/>
</dbReference>
<dbReference type="HAMAP" id="MF_00147_B">
    <property type="entry name" value="TIM_B"/>
    <property type="match status" value="1"/>
</dbReference>
<dbReference type="EMBL" id="NJGG01000002">
    <property type="protein sequence ID" value="OXL15134.1"/>
    <property type="molecule type" value="Genomic_DNA"/>
</dbReference>
<comment type="pathway">
    <text evidence="1 8 9">Carbohydrate degradation; glycolysis; D-glyceraldehyde 3-phosphate from glycerone phosphate: step 1/1.</text>
</comment>